<keyword evidence="2" id="KW-0812">Transmembrane</keyword>
<feature type="region of interest" description="Disordered" evidence="1">
    <location>
        <begin position="37"/>
        <end position="62"/>
    </location>
</feature>
<dbReference type="Pfam" id="PF12685">
    <property type="entry name" value="SpoIIIAH"/>
    <property type="match status" value="1"/>
</dbReference>
<dbReference type="AlphaFoldDB" id="A0A9W5W700"/>
<protein>
    <recommendedName>
        <fullName evidence="5">Stage III sporulation protein AH</fullName>
    </recommendedName>
</protein>
<dbReference type="EMBL" id="JFHU01000184">
    <property type="protein sequence ID" value="EXX86617.1"/>
    <property type="molecule type" value="Genomic_DNA"/>
</dbReference>
<proteinExistence type="predicted"/>
<dbReference type="RefSeq" id="WP_036585073.1">
    <property type="nucleotide sequence ID" value="NZ_KK082149.1"/>
</dbReference>
<gene>
    <name evidence="3" type="ORF">BG53_05780</name>
</gene>
<evidence type="ECO:0000313" key="3">
    <source>
        <dbReference type="EMBL" id="EXX86617.1"/>
    </source>
</evidence>
<dbReference type="Proteomes" id="UP000053750">
    <property type="component" value="Unassembled WGS sequence"/>
</dbReference>
<feature type="compositionally biased region" description="Low complexity" evidence="1">
    <location>
        <begin position="83"/>
        <end position="95"/>
    </location>
</feature>
<keyword evidence="2" id="KW-1133">Transmembrane helix</keyword>
<dbReference type="InterPro" id="IPR038503">
    <property type="entry name" value="SpoIIIAH_sf"/>
</dbReference>
<dbReference type="InterPro" id="IPR024232">
    <property type="entry name" value="SpoIIIAH"/>
</dbReference>
<evidence type="ECO:0000313" key="4">
    <source>
        <dbReference type="Proteomes" id="UP000053750"/>
    </source>
</evidence>
<reference evidence="3 4" key="1">
    <citation type="submission" date="2014-02" db="EMBL/GenBank/DDBJ databases">
        <title>Genome sequence of Paenibacillus darwinianus reveals adaptive mechanisms for survival in Antarctic soils.</title>
        <authorList>
            <person name="Dsouza M."/>
            <person name="Taylor M.W."/>
            <person name="Turner S.J."/>
            <person name="Aislabie J."/>
        </authorList>
    </citation>
    <scope>NUCLEOTIDE SEQUENCE [LARGE SCALE GENOMIC DNA]</scope>
    <source>
        <strain evidence="3 4">CE1</strain>
    </source>
</reference>
<sequence>MNTKRQTIWLVSMLSLMVVLSAYYLFTEDIGSGNSLNADTVQGPNESAVGPDAGSASAADPTADQITVDEVADSMAEKKANPADGGAADSEASGGNTANTDAEVLEQIASQGTTAIGGDTITRLQMGQLEAFNKRMDELYSIVSDTSNDAKKTTDAVAEIDRLDEKKSKITDLEQQLLASFPKAVVAEENDTYKVVVQSAKLERSQAADIIDKVMKTMGVSADRVSVQFVP</sequence>
<evidence type="ECO:0000256" key="2">
    <source>
        <dbReference type="SAM" id="Phobius"/>
    </source>
</evidence>
<comment type="caution">
    <text evidence="3">The sequence shown here is derived from an EMBL/GenBank/DDBJ whole genome shotgun (WGS) entry which is preliminary data.</text>
</comment>
<dbReference type="Gene3D" id="1.10.287.4300">
    <property type="entry name" value="Stage III sporulation protein AH-like"/>
    <property type="match status" value="1"/>
</dbReference>
<feature type="transmembrane region" description="Helical" evidence="2">
    <location>
        <begin position="7"/>
        <end position="26"/>
    </location>
</feature>
<feature type="region of interest" description="Disordered" evidence="1">
    <location>
        <begin position="76"/>
        <end position="97"/>
    </location>
</feature>
<evidence type="ECO:0008006" key="5">
    <source>
        <dbReference type="Google" id="ProtNLM"/>
    </source>
</evidence>
<evidence type="ECO:0000256" key="1">
    <source>
        <dbReference type="SAM" id="MobiDB-lite"/>
    </source>
</evidence>
<accession>A0A9W5W700</accession>
<keyword evidence="2" id="KW-0472">Membrane</keyword>
<name>A0A9W5W700_9BACL</name>
<organism evidence="3 4">
    <name type="scientific">Paenibacillus darwinianus</name>
    <dbReference type="NCBI Taxonomy" id="1380763"/>
    <lineage>
        <taxon>Bacteria</taxon>
        <taxon>Bacillati</taxon>
        <taxon>Bacillota</taxon>
        <taxon>Bacilli</taxon>
        <taxon>Bacillales</taxon>
        <taxon>Paenibacillaceae</taxon>
        <taxon>Paenibacillus</taxon>
    </lineage>
</organism>
<keyword evidence="4" id="KW-1185">Reference proteome</keyword>